<dbReference type="InterPro" id="IPR007197">
    <property type="entry name" value="rSAM"/>
</dbReference>
<sequence length="398" mass="42833">MPGTQSVAVPAAGARLIQADRGWWFLGAGGYALMRPGQVEADGTLRPSAERYLREAGLYDVQPYTSYSLTVLTSTDCNLGCGYCFQNTAQDPKGGSRPPRIRHARLTPEAVGQVLDFTRERMAAAGMDKLSLLLFGGEPLLNPRGCRDLLTRAGELGALTASMTSNGTLLTPLIAKELNAAGLGSVQVTFDGDRADHDAIRVRRSGGGTFDVIVSNIARAIEKTSLRWMLRVNVSHLNSHGVDDLVERLGARLDPARCGIHFARVGDVGVGYANNLLHENGLVDDFVRWHARALELGFTVARPRAHVPCQACSFADGRYGAVVNADGVLASCWETAGKPGMEVGTITDGYLDAEQTKGRWVSCHDHYQYDEEAAVRAVFQDRVDAGVLDSLHAVGRLG</sequence>
<reference evidence="6" key="1">
    <citation type="submission" date="2022-10" db="EMBL/GenBank/DDBJ databases">
        <title>The complete genomes of actinobacterial strains from the NBC collection.</title>
        <authorList>
            <person name="Joergensen T.S."/>
            <person name="Alvarez Arevalo M."/>
            <person name="Sterndorff E.B."/>
            <person name="Faurdal D."/>
            <person name="Vuksanovic O."/>
            <person name="Mourched A.-S."/>
            <person name="Charusanti P."/>
            <person name="Shaw S."/>
            <person name="Blin K."/>
            <person name="Weber T."/>
        </authorList>
    </citation>
    <scope>NUCLEOTIDE SEQUENCE</scope>
    <source>
        <strain evidence="6">NBC_01393</strain>
    </source>
</reference>
<keyword evidence="1" id="KW-0949">S-adenosyl-L-methionine</keyword>
<dbReference type="Gene3D" id="3.20.20.70">
    <property type="entry name" value="Aldolase class I"/>
    <property type="match status" value="1"/>
</dbReference>
<evidence type="ECO:0000313" key="6">
    <source>
        <dbReference type="EMBL" id="WTZ07012.1"/>
    </source>
</evidence>
<dbReference type="GO" id="GO:0016491">
    <property type="term" value="F:oxidoreductase activity"/>
    <property type="evidence" value="ECO:0007669"/>
    <property type="project" value="InterPro"/>
</dbReference>
<dbReference type="SFLD" id="SFLDS00029">
    <property type="entry name" value="Radical_SAM"/>
    <property type="match status" value="1"/>
</dbReference>
<dbReference type="PANTHER" id="PTHR43273">
    <property type="entry name" value="ANAEROBIC SULFATASE-MATURATING ENZYME HOMOLOG ASLB-RELATED"/>
    <property type="match status" value="1"/>
</dbReference>
<dbReference type="PROSITE" id="PS51918">
    <property type="entry name" value="RADICAL_SAM"/>
    <property type="match status" value="1"/>
</dbReference>
<dbReference type="GO" id="GO:0051536">
    <property type="term" value="F:iron-sulfur cluster binding"/>
    <property type="evidence" value="ECO:0007669"/>
    <property type="project" value="UniProtKB-KW"/>
</dbReference>
<dbReference type="EMBL" id="CP109546">
    <property type="protein sequence ID" value="WTZ07012.1"/>
    <property type="molecule type" value="Genomic_DNA"/>
</dbReference>
<evidence type="ECO:0000256" key="3">
    <source>
        <dbReference type="ARBA" id="ARBA00023004"/>
    </source>
</evidence>
<evidence type="ECO:0000256" key="4">
    <source>
        <dbReference type="ARBA" id="ARBA00023014"/>
    </source>
</evidence>
<evidence type="ECO:0000256" key="1">
    <source>
        <dbReference type="ARBA" id="ARBA00022691"/>
    </source>
</evidence>
<proteinExistence type="predicted"/>
<evidence type="ECO:0000256" key="2">
    <source>
        <dbReference type="ARBA" id="ARBA00022723"/>
    </source>
</evidence>
<dbReference type="SFLD" id="SFLDG01067">
    <property type="entry name" value="SPASM/twitch_domain_containing"/>
    <property type="match status" value="1"/>
</dbReference>
<dbReference type="CDD" id="cd01335">
    <property type="entry name" value="Radical_SAM"/>
    <property type="match status" value="1"/>
</dbReference>
<keyword evidence="3" id="KW-0408">Iron</keyword>
<dbReference type="InterPro" id="IPR013785">
    <property type="entry name" value="Aldolase_TIM"/>
</dbReference>
<dbReference type="InterPro" id="IPR058240">
    <property type="entry name" value="rSAM_sf"/>
</dbReference>
<dbReference type="Pfam" id="PF04055">
    <property type="entry name" value="Radical_SAM"/>
    <property type="match status" value="1"/>
</dbReference>
<feature type="domain" description="Radical SAM core" evidence="5">
    <location>
        <begin position="63"/>
        <end position="310"/>
    </location>
</feature>
<keyword evidence="2" id="KW-0479">Metal-binding</keyword>
<dbReference type="AlphaFoldDB" id="A0AAU3HNJ4"/>
<name>A0AAU3HNJ4_9ACTN</name>
<dbReference type="SUPFAM" id="SSF102114">
    <property type="entry name" value="Radical SAM enzymes"/>
    <property type="match status" value="1"/>
</dbReference>
<dbReference type="InterPro" id="IPR023867">
    <property type="entry name" value="Sulphatase_maturase_rSAM"/>
</dbReference>
<organism evidence="6">
    <name type="scientific">Streptomyces sp. NBC_01393</name>
    <dbReference type="NCBI Taxonomy" id="2903851"/>
    <lineage>
        <taxon>Bacteria</taxon>
        <taxon>Bacillati</taxon>
        <taxon>Actinomycetota</taxon>
        <taxon>Actinomycetes</taxon>
        <taxon>Kitasatosporales</taxon>
        <taxon>Streptomycetaceae</taxon>
        <taxon>Streptomyces</taxon>
    </lineage>
</organism>
<keyword evidence="4" id="KW-0411">Iron-sulfur</keyword>
<protein>
    <submittedName>
        <fullName evidence="6">Radical SAM protein</fullName>
    </submittedName>
</protein>
<evidence type="ECO:0000259" key="5">
    <source>
        <dbReference type="PROSITE" id="PS51918"/>
    </source>
</evidence>
<dbReference type="GO" id="GO:0046872">
    <property type="term" value="F:metal ion binding"/>
    <property type="evidence" value="ECO:0007669"/>
    <property type="project" value="UniProtKB-KW"/>
</dbReference>
<dbReference type="PANTHER" id="PTHR43273:SF8">
    <property type="entry name" value="RADICAL SAM DOMAIN PROTEIN"/>
    <property type="match status" value="1"/>
</dbReference>
<gene>
    <name evidence="6" type="ORF">OG699_02755</name>
</gene>
<accession>A0AAU3HNJ4</accession>